<dbReference type="Proteomes" id="UP000440978">
    <property type="component" value="Unassembled WGS sequence"/>
</dbReference>
<dbReference type="SUPFAM" id="SSF116965">
    <property type="entry name" value="Hypothetical protein MPN330"/>
    <property type="match status" value="1"/>
</dbReference>
<dbReference type="Gene3D" id="1.25.40.10">
    <property type="entry name" value="Tetratricopeptide repeat domain"/>
    <property type="match status" value="1"/>
</dbReference>
<dbReference type="SUPFAM" id="SSF48452">
    <property type="entry name" value="TPR-like"/>
    <property type="match status" value="1"/>
</dbReference>
<protein>
    <submittedName>
        <fullName evidence="1">Tetratricopeptide repeat protein</fullName>
    </submittedName>
</protein>
<gene>
    <name evidence="1" type="ORF">GMB86_06815</name>
</gene>
<keyword evidence="2" id="KW-1185">Reference proteome</keyword>
<sequence>MKKNRKLIRKKDNVYLFPFLEDRLLEKGVVALKEKRFENARECFEQLNYLESSHPQAKYGLAICYVELGDYDRAEHLTEHMLEEKEGHQPDVLRLYLTVLIQKRKYKKALEVMDQASNDGELPKDMQQTIDHLAAFCRLRLREKDSHLDDRPIQNLDMSKYLSDLKEQPPEQQWVAIQDLQRDMVKEDLPDVEHYLLSKNGDPFIKSLLLNVMQEKQFSSLIKVYKFGQTCAVNLNSEELFYGAFAEDVKQCLIRILGSDNPTLCDLAEQVWGHFVIAAYPLPLKPEHVELWASACCFYAAEMSGLDKNITEISRLFHVSPPLLEEPSQFIRKIEEESSAKN</sequence>
<dbReference type="EMBL" id="WNHB01000008">
    <property type="protein sequence ID" value="MTT31723.1"/>
    <property type="molecule type" value="Genomic_DNA"/>
</dbReference>
<name>A0A6N8CRN7_9BACI</name>
<dbReference type="RefSeq" id="WP_155218016.1">
    <property type="nucleotide sequence ID" value="NZ_WNHB01000008.1"/>
</dbReference>
<reference evidence="1 2" key="1">
    <citation type="submission" date="2019-11" db="EMBL/GenBank/DDBJ databases">
        <title>Terrilactibacillus tamarindus sp. nov. BCM23-1 isolated from bark of Tamarindus indica.</title>
        <authorList>
            <person name="Kingkaew E."/>
            <person name="Tanasupawat S."/>
        </authorList>
    </citation>
    <scope>NUCLEOTIDE SEQUENCE [LARGE SCALE GENOMIC DNA]</scope>
    <source>
        <strain evidence="1 2">BCM23-1</strain>
    </source>
</reference>
<dbReference type="InterPro" id="IPR011990">
    <property type="entry name" value="TPR-like_helical_dom_sf"/>
</dbReference>
<proteinExistence type="predicted"/>
<comment type="caution">
    <text evidence="1">The sequence shown here is derived from an EMBL/GenBank/DDBJ whole genome shotgun (WGS) entry which is preliminary data.</text>
</comment>
<evidence type="ECO:0000313" key="2">
    <source>
        <dbReference type="Proteomes" id="UP000440978"/>
    </source>
</evidence>
<evidence type="ECO:0000313" key="1">
    <source>
        <dbReference type="EMBL" id="MTT31723.1"/>
    </source>
</evidence>
<dbReference type="OrthoDB" id="2364593at2"/>
<dbReference type="Pfam" id="PF14559">
    <property type="entry name" value="TPR_19"/>
    <property type="match status" value="1"/>
</dbReference>
<organism evidence="1 2">
    <name type="scientific">Terrilactibacillus tamarindi</name>
    <dbReference type="NCBI Taxonomy" id="2599694"/>
    <lineage>
        <taxon>Bacteria</taxon>
        <taxon>Bacillati</taxon>
        <taxon>Bacillota</taxon>
        <taxon>Bacilli</taxon>
        <taxon>Bacillales</taxon>
        <taxon>Bacillaceae</taxon>
        <taxon>Terrilactibacillus</taxon>
    </lineage>
</organism>
<dbReference type="AlphaFoldDB" id="A0A6N8CRN7"/>
<accession>A0A6N8CRN7</accession>